<evidence type="ECO:0000259" key="1">
    <source>
        <dbReference type="Pfam" id="PF08750"/>
    </source>
</evidence>
<gene>
    <name evidence="2" type="ORF">NCCP691_09800</name>
</gene>
<dbReference type="Proteomes" id="UP000887222">
    <property type="component" value="Unassembled WGS sequence"/>
</dbReference>
<sequence>MMPQYRATGRRARPYLSVSRLAWGLLSAMLLLGLGNAGAQSRFEEEFDDEDKPWKEIEVQLPPAPRPENLVPLNVTATSSQKFFVDTSSISVGADGVVRYVLVAAAAEGGARNVSYEGIRCETWERKLYAFGQADGSWSRSRRDQWERIRKIGSNQHHMTLAKDYICEGLSVSGKAADIVERLRYERTLNGNNYR</sequence>
<organism evidence="2 3">
    <name type="scientific">Noviherbaspirillum aridicola</name>
    <dbReference type="NCBI Taxonomy" id="2849687"/>
    <lineage>
        <taxon>Bacteria</taxon>
        <taxon>Pseudomonadati</taxon>
        <taxon>Pseudomonadota</taxon>
        <taxon>Betaproteobacteria</taxon>
        <taxon>Burkholderiales</taxon>
        <taxon>Oxalobacteraceae</taxon>
        <taxon>Noviherbaspirillum</taxon>
    </lineage>
</organism>
<dbReference type="InterPro" id="IPR014861">
    <property type="entry name" value="CNP1-like_dom"/>
</dbReference>
<protein>
    <recommendedName>
        <fullName evidence="1">CNP1-like uncharacterized domain-containing protein</fullName>
    </recommendedName>
</protein>
<dbReference type="EMBL" id="BPMK01000003">
    <property type="protein sequence ID" value="GIZ50966.1"/>
    <property type="molecule type" value="Genomic_DNA"/>
</dbReference>
<reference evidence="2 3" key="1">
    <citation type="journal article" date="2022" name="Int. J. Syst. Evol. Microbiol.">
        <title>Noviherbaspirillum aridicola sp. nov., isolated from an arid soil in Pakistan.</title>
        <authorList>
            <person name="Khan I.U."/>
            <person name="Saqib M."/>
            <person name="Amin A."/>
            <person name="Hussain F."/>
            <person name="Li L."/>
            <person name="Liu Y.H."/>
            <person name="Fang B.Z."/>
            <person name="Ahmed I."/>
            <person name="Li W.J."/>
        </authorList>
    </citation>
    <scope>NUCLEOTIDE SEQUENCE [LARGE SCALE GENOMIC DNA]</scope>
    <source>
        <strain evidence="2 3">NCCP-691</strain>
    </source>
</reference>
<proteinExistence type="predicted"/>
<feature type="domain" description="CNP1-like uncharacterised" evidence="1">
    <location>
        <begin position="49"/>
        <end position="184"/>
    </location>
</feature>
<comment type="caution">
    <text evidence="2">The sequence shown here is derived from an EMBL/GenBank/DDBJ whole genome shotgun (WGS) entry which is preliminary data.</text>
</comment>
<evidence type="ECO:0000313" key="3">
    <source>
        <dbReference type="Proteomes" id="UP000887222"/>
    </source>
</evidence>
<evidence type="ECO:0000313" key="2">
    <source>
        <dbReference type="EMBL" id="GIZ50966.1"/>
    </source>
</evidence>
<dbReference type="RefSeq" id="WP_238482317.1">
    <property type="nucleotide sequence ID" value="NZ_BPMK01000003.1"/>
</dbReference>
<accession>A0ABQ4Q1P0</accession>
<keyword evidence="3" id="KW-1185">Reference proteome</keyword>
<name>A0ABQ4Q1P0_9BURK</name>
<dbReference type="Pfam" id="PF08750">
    <property type="entry name" value="CNP1"/>
    <property type="match status" value="1"/>
</dbReference>